<evidence type="ECO:0000256" key="3">
    <source>
        <dbReference type="ARBA" id="ARBA00022452"/>
    </source>
</evidence>
<dbReference type="Pfam" id="PF07715">
    <property type="entry name" value="Plug"/>
    <property type="match status" value="1"/>
</dbReference>
<dbReference type="AlphaFoldDB" id="A0A2T5C2Z8"/>
<evidence type="ECO:0000256" key="5">
    <source>
        <dbReference type="ARBA" id="ARBA00023136"/>
    </source>
</evidence>
<dbReference type="Proteomes" id="UP000243525">
    <property type="component" value="Unassembled WGS sequence"/>
</dbReference>
<comment type="caution">
    <text evidence="10">The sequence shown here is derived from an EMBL/GenBank/DDBJ whole genome shotgun (WGS) entry which is preliminary data.</text>
</comment>
<dbReference type="FunFam" id="2.60.40.1120:FF:000003">
    <property type="entry name" value="Outer membrane protein Omp121"/>
    <property type="match status" value="1"/>
</dbReference>
<accession>A0A2T5C2Z8</accession>
<proteinExistence type="inferred from homology"/>
<keyword evidence="2 7" id="KW-0813">Transport</keyword>
<organism evidence="10 11">
    <name type="scientific">Mangrovibacterium marinum</name>
    <dbReference type="NCBI Taxonomy" id="1639118"/>
    <lineage>
        <taxon>Bacteria</taxon>
        <taxon>Pseudomonadati</taxon>
        <taxon>Bacteroidota</taxon>
        <taxon>Bacteroidia</taxon>
        <taxon>Marinilabiliales</taxon>
        <taxon>Prolixibacteraceae</taxon>
        <taxon>Mangrovibacterium</taxon>
    </lineage>
</organism>
<evidence type="ECO:0000256" key="7">
    <source>
        <dbReference type="PROSITE-ProRule" id="PRU01360"/>
    </source>
</evidence>
<keyword evidence="3 7" id="KW-1134">Transmembrane beta strand</keyword>
<evidence type="ECO:0000256" key="6">
    <source>
        <dbReference type="ARBA" id="ARBA00023237"/>
    </source>
</evidence>
<sequence>MKEKRSDRSFLTNSFMKPTALLLRCFCLVFALLLVFSGFAQAQRQITGMVSDQKSGEPIPGAAVVVKGTTNGTSTDFDGKFSLQVSDGQTLQITFVGFKQQEILIDGQQSLNVQLEEDVALFDEVVVVGYGVQKKKLVTGATVQVDGEDLQKRNTTNALQALQGQTSGVQISSTSGQPGEGLKVVVRGQGTIGNSGPLYIVDGVQSGDISYLNNADIESIDVLKDAASAAIYGSQAANGVILITTKTGKKGTAKISFDAYYGLQNVARKVDMLNSKQYAVIMNEAAINSGKAPYFTQAEVDEMGVGTNWIDEMLYDNAVTQNYTLGITGGSDNSVYSMSLSYTGQEGIVGGPDVSNYDRYNLRINSEHKLYDGIVKVGQHLTMGYIEKNGIGVGNQYNNSLRSAFNTSPFLPMYDVNGDFLNNKAGVEYYDQSGNLQVWTPWYEGESNPYGSMILNNQSKNNNQKIFGDVYFELNPMKNLRFRSTAGFDYYVSEGRSYRPIYELSMYAFRLNDGASQDMSKGIALTWDNVLTYDFNLKEHAFTVMAGNSIYQNKGSWVSVSNSDLVTSDLDHAYIDNTTNTALTLLSYGGAPNDEAMLLSYFGRLSYNYKERYMLNATFRADGSSKFAKGNRWGYFPSVSAGWVVTNEAFMENSANFLDFLKVRASWGQVGNQSIAAWQYLAPITVGDGYRDGDNNVVTGSNYYFGSSDFDPSGNSTGAYPNRLSNPELKWETSEQINIGFDSQLLDGHLNLTFDWYKKSTKDWLIKAPILATAGADAPYINGGNVDNTGLELSLSYHNNIGKLNYRISGNVAKNKNEVSEVPTSDGIVHGLTNMLYDNSLEFYHRAETGYPIGYFWGWQTDGIFQNEDEVQSYVNNGKVVQPNAKPGDLRYVDRNKDGVINETDKTEVGDPNPDYVFGFSVGFDYEGFDLTIDANGVAGNQIVQSYRNQTNAYANYTTEILSRWHGEGTSNKIPRVTETNVNYQFSDVFVKDGDFLRISNITLGYDFARKLVKKDFISQLRLYASVQNAFTFTKYNGMDPEIGYGVENGSSGVDLGYYPRPRTMLVGVNIKF</sequence>
<reference evidence="10 11" key="1">
    <citation type="submission" date="2018-04" db="EMBL/GenBank/DDBJ databases">
        <title>Genomic Encyclopedia of Archaeal and Bacterial Type Strains, Phase II (KMG-II): from individual species to whole genera.</title>
        <authorList>
            <person name="Goeker M."/>
        </authorList>
    </citation>
    <scope>NUCLEOTIDE SEQUENCE [LARGE SCALE GENOMIC DNA]</scope>
    <source>
        <strain evidence="10 11">DSM 28823</strain>
    </source>
</reference>
<feature type="chain" id="PRO_5015549145" evidence="8">
    <location>
        <begin position="43"/>
        <end position="1073"/>
    </location>
</feature>
<feature type="signal peptide" evidence="8">
    <location>
        <begin position="1"/>
        <end position="42"/>
    </location>
</feature>
<dbReference type="PROSITE" id="PS52016">
    <property type="entry name" value="TONB_DEPENDENT_REC_3"/>
    <property type="match status" value="1"/>
</dbReference>
<evidence type="ECO:0000256" key="2">
    <source>
        <dbReference type="ARBA" id="ARBA00022448"/>
    </source>
</evidence>
<dbReference type="Gene3D" id="2.60.40.1120">
    <property type="entry name" value="Carboxypeptidase-like, regulatory domain"/>
    <property type="match status" value="1"/>
</dbReference>
<dbReference type="RefSeq" id="WP_245915688.1">
    <property type="nucleotide sequence ID" value="NZ_OY782574.1"/>
</dbReference>
<dbReference type="SUPFAM" id="SSF49464">
    <property type="entry name" value="Carboxypeptidase regulatory domain-like"/>
    <property type="match status" value="1"/>
</dbReference>
<dbReference type="GO" id="GO:0009279">
    <property type="term" value="C:cell outer membrane"/>
    <property type="evidence" value="ECO:0007669"/>
    <property type="project" value="UniProtKB-SubCell"/>
</dbReference>
<keyword evidence="8" id="KW-0732">Signal</keyword>
<dbReference type="NCBIfam" id="TIGR04057">
    <property type="entry name" value="SusC_RagA_signa"/>
    <property type="match status" value="1"/>
</dbReference>
<dbReference type="Gene3D" id="2.170.130.10">
    <property type="entry name" value="TonB-dependent receptor, plug domain"/>
    <property type="match status" value="1"/>
</dbReference>
<dbReference type="InterPro" id="IPR012910">
    <property type="entry name" value="Plug_dom"/>
</dbReference>
<comment type="similarity">
    <text evidence="7">Belongs to the TonB-dependent receptor family.</text>
</comment>
<evidence type="ECO:0000313" key="11">
    <source>
        <dbReference type="Proteomes" id="UP000243525"/>
    </source>
</evidence>
<dbReference type="NCBIfam" id="TIGR04056">
    <property type="entry name" value="OMP_RagA_SusC"/>
    <property type="match status" value="1"/>
</dbReference>
<protein>
    <submittedName>
        <fullName evidence="10">TonB-linked SusC/RagA family outer membrane protein</fullName>
    </submittedName>
</protein>
<evidence type="ECO:0000256" key="1">
    <source>
        <dbReference type="ARBA" id="ARBA00004571"/>
    </source>
</evidence>
<dbReference type="InterPro" id="IPR023997">
    <property type="entry name" value="TonB-dep_OMP_SusC/RagA_CS"/>
</dbReference>
<dbReference type="InterPro" id="IPR036942">
    <property type="entry name" value="Beta-barrel_TonB_sf"/>
</dbReference>
<keyword evidence="4 7" id="KW-0812">Transmembrane</keyword>
<comment type="subcellular location">
    <subcellularLocation>
        <location evidence="1 7">Cell outer membrane</location>
        <topology evidence="1 7">Multi-pass membrane protein</topology>
    </subcellularLocation>
</comment>
<dbReference type="EMBL" id="QAAD01000006">
    <property type="protein sequence ID" value="PTN09088.1"/>
    <property type="molecule type" value="Genomic_DNA"/>
</dbReference>
<gene>
    <name evidence="10" type="ORF">C8N47_106188</name>
</gene>
<keyword evidence="5 7" id="KW-0472">Membrane</keyword>
<evidence type="ECO:0000256" key="8">
    <source>
        <dbReference type="SAM" id="SignalP"/>
    </source>
</evidence>
<keyword evidence="6 7" id="KW-0998">Cell outer membrane</keyword>
<evidence type="ECO:0000313" key="10">
    <source>
        <dbReference type="EMBL" id="PTN09088.1"/>
    </source>
</evidence>
<dbReference type="InterPro" id="IPR037066">
    <property type="entry name" value="Plug_dom_sf"/>
</dbReference>
<evidence type="ECO:0000256" key="4">
    <source>
        <dbReference type="ARBA" id="ARBA00022692"/>
    </source>
</evidence>
<dbReference type="SUPFAM" id="SSF56935">
    <property type="entry name" value="Porins"/>
    <property type="match status" value="1"/>
</dbReference>
<dbReference type="InterPro" id="IPR039426">
    <property type="entry name" value="TonB-dep_rcpt-like"/>
</dbReference>
<evidence type="ECO:0000259" key="9">
    <source>
        <dbReference type="Pfam" id="PF07715"/>
    </source>
</evidence>
<name>A0A2T5C2Z8_9BACT</name>
<feature type="domain" description="TonB-dependent receptor plug" evidence="9">
    <location>
        <begin position="138"/>
        <end position="240"/>
    </location>
</feature>
<dbReference type="InterPro" id="IPR008969">
    <property type="entry name" value="CarboxyPept-like_regulatory"/>
</dbReference>
<dbReference type="InterPro" id="IPR023996">
    <property type="entry name" value="TonB-dep_OMP_SusC/RagA"/>
</dbReference>
<dbReference type="Pfam" id="PF13715">
    <property type="entry name" value="CarbopepD_reg_2"/>
    <property type="match status" value="1"/>
</dbReference>
<keyword evidence="11" id="KW-1185">Reference proteome</keyword>
<dbReference type="Gene3D" id="2.40.170.20">
    <property type="entry name" value="TonB-dependent receptor, beta-barrel domain"/>
    <property type="match status" value="1"/>
</dbReference>